<dbReference type="InterPro" id="IPR001650">
    <property type="entry name" value="Helicase_C-like"/>
</dbReference>
<evidence type="ECO:0000259" key="12">
    <source>
        <dbReference type="PROSITE" id="PS51192"/>
    </source>
</evidence>
<dbReference type="CDD" id="cd18787">
    <property type="entry name" value="SF2_C_DEAD"/>
    <property type="match status" value="1"/>
</dbReference>
<dbReference type="GO" id="GO:0003724">
    <property type="term" value="F:RNA helicase activity"/>
    <property type="evidence" value="ECO:0007669"/>
    <property type="project" value="UniProtKB-EC"/>
</dbReference>
<organism evidence="14 15">
    <name type="scientific">Niveomyces insectorum RCEF 264</name>
    <dbReference type="NCBI Taxonomy" id="1081102"/>
    <lineage>
        <taxon>Eukaryota</taxon>
        <taxon>Fungi</taxon>
        <taxon>Dikarya</taxon>
        <taxon>Ascomycota</taxon>
        <taxon>Pezizomycotina</taxon>
        <taxon>Sordariomycetes</taxon>
        <taxon>Hypocreomycetidae</taxon>
        <taxon>Hypocreales</taxon>
        <taxon>Cordycipitaceae</taxon>
        <taxon>Niveomyces</taxon>
    </lineage>
</organism>
<feature type="region of interest" description="Disordered" evidence="11">
    <location>
        <begin position="24"/>
        <end position="117"/>
    </location>
</feature>
<sequence length="1104" mass="117711">MADDGLILNFDLSNVPVNTQIKFKGGKWRDRNRAQRSVNRQQQPHVDGDAAPGDGKDRPMKRRRVEGGEGGARNESEGQPRKTWQQLASTRPDGATATDKTTATARTTGRPQNGVTSRLFTSNPVAVTDFAAEAARAAAADDDDAAPVQPSNAPLSDEASTFLALGLSRRIAQHLATKMDLKGPTAIQHNAIPQLVGHDSDAFLQAETGSGKTLAYLLPLVQRILALSEADDGSKRINGARIHRGSGLFAIVLAPTRELCKQIAVVLEKLLRCAPWIVSTTVTGGESKKAEKARIRKGVNILIATPGRLTDHLDHTEVLDVGTVRWLVLDEGDRLMEMGFEEDLRSIVGKIREHGLKKTSKDGVVLPDGVLPARRVTVLCSATMKMNVQKLGEISLEDAVHVTAAAGENGANGANGASGTDGKATDETAAFSAPSQLKQTYTVVPAKLRLITLLGLLRSTFARKGTVMKAIVFISCADAVDFHFDLLRSPDADADANANANSSANASANTDAKPEGIEVKATDNKEDAPPPQSKAALAAAASTASTVAPAAYITSRANRTIVLHKLHGSLPQAVRTATLASFAKETNPAVLLATDIASRGLDVPAVDLVVEYDPAFAVDDHVHRIGRTARAGRPGKAVLFLQPGCEEGYVTLLKPASTSALVPQLYDSVLQAGFASPVDLPAAFAAAVAADVAEGGTNLLPGEHDPSKPQSWTKRAEALQLHLEQRLLQPAAVVRPYEGKTNDADAADGQAGSTTTSPHKRKWDSKGRGGKDRGDSNRVQDSKLLDAARKAFRSHIRAYATHVREERVYFDITQLHLGHTAKSFGLREAPGGIGGGVQRRTRRPGHVAAGHGGSSSSGKGGQLHKGTSGTSGSGGGAFDDNDDDDDGGFGGGKAAADEAAARRRMREKMQAVMTAGCQFSDNFYPNINPDNMQNNCTVVAAAHMTCHASANDLWMNTYGRPLPDKPLNTAQVDRLLSYTGQKYKMNTFEASGNNTAYQNMVEHLPPGPAKVGVALYKRTNGSGHAVNMYDQRQGVSTAIGLPRGLFFHDFQHNDAGAVCTEIKRAEKIHTFLPDMGNLNADSIREEKARYLGPPGRQWWFSRNE</sequence>
<keyword evidence="9" id="KW-0539">Nucleus</keyword>
<keyword evidence="5 10" id="KW-0378">Hydrolase</keyword>
<dbReference type="EC" id="3.6.4.13" evidence="10"/>
<comment type="function">
    <text evidence="10">RNA helicase.</text>
</comment>
<evidence type="ECO:0000256" key="5">
    <source>
        <dbReference type="ARBA" id="ARBA00022801"/>
    </source>
</evidence>
<reference evidence="14 15" key="1">
    <citation type="journal article" date="2016" name="Genome Biol. Evol.">
        <title>Divergent and convergent evolution of fungal pathogenicity.</title>
        <authorList>
            <person name="Shang Y."/>
            <person name="Xiao G."/>
            <person name="Zheng P."/>
            <person name="Cen K."/>
            <person name="Zhan S."/>
            <person name="Wang C."/>
        </authorList>
    </citation>
    <scope>NUCLEOTIDE SEQUENCE [LARGE SCALE GENOMIC DNA]</scope>
    <source>
        <strain evidence="14 15">RCEF 264</strain>
    </source>
</reference>
<name>A0A168A5W3_9HYPO</name>
<evidence type="ECO:0000256" key="11">
    <source>
        <dbReference type="SAM" id="MobiDB-lite"/>
    </source>
</evidence>
<dbReference type="SMART" id="SM00490">
    <property type="entry name" value="HELICc"/>
    <property type="match status" value="1"/>
</dbReference>
<dbReference type="SMART" id="SM00487">
    <property type="entry name" value="DEXDc"/>
    <property type="match status" value="1"/>
</dbReference>
<dbReference type="CDD" id="cd17949">
    <property type="entry name" value="DEADc_DDX31"/>
    <property type="match status" value="1"/>
</dbReference>
<keyword evidence="4 10" id="KW-0547">Nucleotide-binding</keyword>
<feature type="compositionally biased region" description="Low complexity" evidence="11">
    <location>
        <begin position="93"/>
        <end position="110"/>
    </location>
</feature>
<dbReference type="GO" id="GO:0005524">
    <property type="term" value="F:ATP binding"/>
    <property type="evidence" value="ECO:0007669"/>
    <property type="project" value="UniProtKB-UniRule"/>
</dbReference>
<accession>A0A168A5W3</accession>
<keyword evidence="15" id="KW-1185">Reference proteome</keyword>
<dbReference type="Pfam" id="PF13959">
    <property type="entry name" value="CTE_SPB4"/>
    <property type="match status" value="1"/>
</dbReference>
<comment type="domain">
    <text evidence="10">The Q motif is unique to and characteristic of the DEAD box family of RNA helicases and controls ATP binding and hydrolysis.</text>
</comment>
<feature type="compositionally biased region" description="Polar residues" evidence="11">
    <location>
        <begin position="35"/>
        <end position="44"/>
    </location>
</feature>
<dbReference type="OrthoDB" id="422663at2759"/>
<evidence type="ECO:0000313" key="15">
    <source>
        <dbReference type="Proteomes" id="UP000076874"/>
    </source>
</evidence>
<feature type="region of interest" description="Disordered" evidence="11">
    <location>
        <begin position="828"/>
        <end position="895"/>
    </location>
</feature>
<keyword evidence="7 10" id="KW-0067">ATP-binding</keyword>
<feature type="compositionally biased region" description="Low complexity" evidence="11">
    <location>
        <begin position="495"/>
        <end position="509"/>
    </location>
</feature>
<feature type="region of interest" description="Disordered" evidence="11">
    <location>
        <begin position="741"/>
        <end position="782"/>
    </location>
</feature>
<evidence type="ECO:0000256" key="8">
    <source>
        <dbReference type="ARBA" id="ARBA00022884"/>
    </source>
</evidence>
<dbReference type="AlphaFoldDB" id="A0A168A5W3"/>
<keyword evidence="6 10" id="KW-0347">Helicase</keyword>
<gene>
    <name evidence="14" type="ORF">SPI_00482</name>
</gene>
<dbReference type="Gene3D" id="3.40.50.300">
    <property type="entry name" value="P-loop containing nucleotide triphosphate hydrolases"/>
    <property type="match status" value="2"/>
</dbReference>
<dbReference type="GO" id="GO:0016787">
    <property type="term" value="F:hydrolase activity"/>
    <property type="evidence" value="ECO:0007669"/>
    <property type="project" value="UniProtKB-KW"/>
</dbReference>
<dbReference type="InterPro" id="IPR025313">
    <property type="entry name" value="SPB4-like_CTE"/>
</dbReference>
<proteinExistence type="inferred from homology"/>
<evidence type="ECO:0000256" key="1">
    <source>
        <dbReference type="ARBA" id="ARBA00004604"/>
    </source>
</evidence>
<keyword evidence="3" id="KW-0698">rRNA processing</keyword>
<dbReference type="InterPro" id="IPR011545">
    <property type="entry name" value="DEAD/DEAH_box_helicase_dom"/>
</dbReference>
<dbReference type="SUPFAM" id="SSF52540">
    <property type="entry name" value="P-loop containing nucleoside triphosphate hydrolases"/>
    <property type="match status" value="1"/>
</dbReference>
<evidence type="ECO:0000256" key="4">
    <source>
        <dbReference type="ARBA" id="ARBA00022741"/>
    </source>
</evidence>
<dbReference type="InterPro" id="IPR027417">
    <property type="entry name" value="P-loop_NTPase"/>
</dbReference>
<dbReference type="SMART" id="SM01178">
    <property type="entry name" value="DUF4217"/>
    <property type="match status" value="1"/>
</dbReference>
<dbReference type="EMBL" id="AZHD01000001">
    <property type="protein sequence ID" value="OAA68287.1"/>
    <property type="molecule type" value="Genomic_DNA"/>
</dbReference>
<comment type="subcellular location">
    <subcellularLocation>
        <location evidence="1">Nucleus</location>
        <location evidence="1">Nucleolus</location>
    </subcellularLocation>
</comment>
<dbReference type="GO" id="GO:0005730">
    <property type="term" value="C:nucleolus"/>
    <property type="evidence" value="ECO:0007669"/>
    <property type="project" value="UniProtKB-SubCell"/>
</dbReference>
<evidence type="ECO:0000313" key="14">
    <source>
        <dbReference type="EMBL" id="OAA68287.1"/>
    </source>
</evidence>
<feature type="domain" description="Helicase C-terminal" evidence="13">
    <location>
        <begin position="516"/>
        <end position="682"/>
    </location>
</feature>
<evidence type="ECO:0000256" key="9">
    <source>
        <dbReference type="ARBA" id="ARBA00023242"/>
    </source>
</evidence>
<keyword evidence="8 10" id="KW-0694">RNA-binding</keyword>
<comment type="caution">
    <text evidence="14">The sequence shown here is derived from an EMBL/GenBank/DDBJ whole genome shotgun (WGS) entry which is preliminary data.</text>
</comment>
<dbReference type="InterPro" id="IPR014001">
    <property type="entry name" value="Helicase_ATP-bd"/>
</dbReference>
<dbReference type="PANTHER" id="PTHR24031">
    <property type="entry name" value="RNA HELICASE"/>
    <property type="match status" value="1"/>
</dbReference>
<evidence type="ECO:0000256" key="3">
    <source>
        <dbReference type="ARBA" id="ARBA00022552"/>
    </source>
</evidence>
<dbReference type="GO" id="GO:0003723">
    <property type="term" value="F:RNA binding"/>
    <property type="evidence" value="ECO:0007669"/>
    <property type="project" value="UniProtKB-UniRule"/>
</dbReference>
<dbReference type="Pfam" id="PF00270">
    <property type="entry name" value="DEAD"/>
    <property type="match status" value="1"/>
</dbReference>
<feature type="compositionally biased region" description="Basic and acidic residues" evidence="11">
    <location>
        <begin position="764"/>
        <end position="782"/>
    </location>
</feature>
<feature type="compositionally biased region" description="Gly residues" evidence="11">
    <location>
        <begin position="850"/>
        <end position="877"/>
    </location>
</feature>
<evidence type="ECO:0000256" key="10">
    <source>
        <dbReference type="RuleBase" id="RU365068"/>
    </source>
</evidence>
<evidence type="ECO:0000259" key="13">
    <source>
        <dbReference type="PROSITE" id="PS51194"/>
    </source>
</evidence>
<feature type="domain" description="Helicase ATP-binding" evidence="12">
    <location>
        <begin position="193"/>
        <end position="402"/>
    </location>
</feature>
<keyword evidence="2" id="KW-0690">Ribosome biogenesis</keyword>
<feature type="region of interest" description="Disordered" evidence="11">
    <location>
        <begin position="495"/>
        <end position="514"/>
    </location>
</feature>
<dbReference type="STRING" id="1081102.A0A168A5W3"/>
<dbReference type="GO" id="GO:0006364">
    <property type="term" value="P:rRNA processing"/>
    <property type="evidence" value="ECO:0007669"/>
    <property type="project" value="UniProtKB-KW"/>
</dbReference>
<dbReference type="PROSITE" id="PS51192">
    <property type="entry name" value="HELICASE_ATP_BIND_1"/>
    <property type="match status" value="1"/>
</dbReference>
<protein>
    <recommendedName>
        <fullName evidence="10">ATP-dependent RNA helicase</fullName>
        <ecNumber evidence="10">3.6.4.13</ecNumber>
    </recommendedName>
</protein>
<evidence type="ECO:0000256" key="6">
    <source>
        <dbReference type="ARBA" id="ARBA00022806"/>
    </source>
</evidence>
<dbReference type="Pfam" id="PF00271">
    <property type="entry name" value="Helicase_C"/>
    <property type="match status" value="1"/>
</dbReference>
<comment type="catalytic activity">
    <reaction evidence="10">
        <text>ATP + H2O = ADP + phosphate + H(+)</text>
        <dbReference type="Rhea" id="RHEA:13065"/>
        <dbReference type="ChEBI" id="CHEBI:15377"/>
        <dbReference type="ChEBI" id="CHEBI:15378"/>
        <dbReference type="ChEBI" id="CHEBI:30616"/>
        <dbReference type="ChEBI" id="CHEBI:43474"/>
        <dbReference type="ChEBI" id="CHEBI:456216"/>
        <dbReference type="EC" id="3.6.4.13"/>
    </reaction>
</comment>
<evidence type="ECO:0000256" key="2">
    <source>
        <dbReference type="ARBA" id="ARBA00022517"/>
    </source>
</evidence>
<dbReference type="Proteomes" id="UP000076874">
    <property type="component" value="Unassembled WGS sequence"/>
</dbReference>
<dbReference type="PROSITE" id="PS51194">
    <property type="entry name" value="HELICASE_CTER"/>
    <property type="match status" value="1"/>
</dbReference>
<evidence type="ECO:0000256" key="7">
    <source>
        <dbReference type="ARBA" id="ARBA00022840"/>
    </source>
</evidence>
<comment type="similarity">
    <text evidence="10">Belongs to the DEAD box helicase family.</text>
</comment>